<dbReference type="SUPFAM" id="SSF141371">
    <property type="entry name" value="PilZ domain-like"/>
    <property type="match status" value="1"/>
</dbReference>
<reference evidence="2" key="1">
    <citation type="submission" date="2023-08" db="EMBL/GenBank/DDBJ databases">
        <title>Rhodospirillaceae gen. nov., a novel taxon isolated from the Yangtze River Yuezi River estuary sludge.</title>
        <authorList>
            <person name="Ruan L."/>
        </authorList>
    </citation>
    <scope>NUCLEOTIDE SEQUENCE [LARGE SCALE GENOMIC DNA]</scope>
    <source>
        <strain evidence="2">R-7</strain>
    </source>
</reference>
<evidence type="ECO:0008006" key="3">
    <source>
        <dbReference type="Google" id="ProtNLM"/>
    </source>
</evidence>
<gene>
    <name evidence="1" type="ORF">Q8A70_06730</name>
</gene>
<comment type="caution">
    <text evidence="1">The sequence shown here is derived from an EMBL/GenBank/DDBJ whole genome shotgun (WGS) entry which is preliminary data.</text>
</comment>
<protein>
    <recommendedName>
        <fullName evidence="3">PilZ domain-containing protein</fullName>
    </recommendedName>
</protein>
<keyword evidence="2" id="KW-1185">Reference proteome</keyword>
<dbReference type="RefSeq" id="WP_379954754.1">
    <property type="nucleotide sequence ID" value="NZ_JAUYVI010000002.1"/>
</dbReference>
<evidence type="ECO:0000313" key="1">
    <source>
        <dbReference type="EMBL" id="MDQ7247353.1"/>
    </source>
</evidence>
<evidence type="ECO:0000313" key="2">
    <source>
        <dbReference type="Proteomes" id="UP001230156"/>
    </source>
</evidence>
<accession>A0ABU0YI04</accession>
<name>A0ABU0YI04_9PROT</name>
<sequence length="115" mass="13087">MDRIEQTGSEQRREPRFKFDGATILVFDDSEQRRTVAVTHYYNVSRRGACVLPPATGGLEVGSRLTLLPQPYLEKREVIVVNRQAGSLHLELPDSQEFSEFEVAEMIRVIPRDAV</sequence>
<organism evidence="1 2">
    <name type="scientific">Dongia sedimenti</name>
    <dbReference type="NCBI Taxonomy" id="3064282"/>
    <lineage>
        <taxon>Bacteria</taxon>
        <taxon>Pseudomonadati</taxon>
        <taxon>Pseudomonadota</taxon>
        <taxon>Alphaproteobacteria</taxon>
        <taxon>Rhodospirillales</taxon>
        <taxon>Dongiaceae</taxon>
        <taxon>Dongia</taxon>
    </lineage>
</organism>
<dbReference type="EMBL" id="JAUYVI010000002">
    <property type="protein sequence ID" value="MDQ7247353.1"/>
    <property type="molecule type" value="Genomic_DNA"/>
</dbReference>
<dbReference type="Proteomes" id="UP001230156">
    <property type="component" value="Unassembled WGS sequence"/>
</dbReference>
<proteinExistence type="predicted"/>